<dbReference type="RefSeq" id="WP_147030752.1">
    <property type="nucleotide sequence ID" value="NZ_CP042436.1"/>
</dbReference>
<dbReference type="CDD" id="cd02440">
    <property type="entry name" value="AdoMet_MTases"/>
    <property type="match status" value="1"/>
</dbReference>
<dbReference type="EMBL" id="CP042436">
    <property type="protein sequence ID" value="QEC62175.1"/>
    <property type="molecule type" value="Genomic_DNA"/>
</dbReference>
<dbReference type="AlphaFoldDB" id="A0A5B8UTV2"/>
<evidence type="ECO:0000313" key="2">
    <source>
        <dbReference type="Proteomes" id="UP000321479"/>
    </source>
</evidence>
<dbReference type="Proteomes" id="UP000321479">
    <property type="component" value="Chromosome"/>
</dbReference>
<sequence>MDHSTCPVCGSPLKVLFKLRFNVYKCDNCGLLNSDAQFEHSFESALEAGARDPGLKALRLQNFITIIAKLKAAKKGDLNGLEIGSGNGWWLETCQSQKVGCIGIEPEHVYEDYHQEKKLDVIYGFYPDVSPKKEGGYDFIIFNDVFEHIPDINSLVESLKQDLGDDGILIINIPMSTGFFYRIATLLHKFGMNGPLTRMWQFNFHSPHMNYFNESNMKVLLEKHGFNCAEVFKLKSLDIQSTKDRMLADKNMSKWKASLMTSALKVMKPAIDSSEPDIKAFFFKKRPGK</sequence>
<organism evidence="1 2">
    <name type="scientific">Mucilaginibacter ginsenosidivorans</name>
    <dbReference type="NCBI Taxonomy" id="398053"/>
    <lineage>
        <taxon>Bacteria</taxon>
        <taxon>Pseudomonadati</taxon>
        <taxon>Bacteroidota</taxon>
        <taxon>Sphingobacteriia</taxon>
        <taxon>Sphingobacteriales</taxon>
        <taxon>Sphingobacteriaceae</taxon>
        <taxon>Mucilaginibacter</taxon>
    </lineage>
</organism>
<dbReference type="PANTHER" id="PTHR43861:SF5">
    <property type="entry name" value="BLL5978 PROTEIN"/>
    <property type="match status" value="1"/>
</dbReference>
<dbReference type="PANTHER" id="PTHR43861">
    <property type="entry name" value="TRANS-ACONITATE 2-METHYLTRANSFERASE-RELATED"/>
    <property type="match status" value="1"/>
</dbReference>
<dbReference type="GO" id="GO:0032259">
    <property type="term" value="P:methylation"/>
    <property type="evidence" value="ECO:0007669"/>
    <property type="project" value="UniProtKB-KW"/>
</dbReference>
<evidence type="ECO:0000313" key="1">
    <source>
        <dbReference type="EMBL" id="QEC62175.1"/>
    </source>
</evidence>
<accession>A0A5B8UTV2</accession>
<protein>
    <submittedName>
        <fullName evidence="1">Class I SAM-dependent methyltransferase</fullName>
    </submittedName>
</protein>
<keyword evidence="2" id="KW-1185">Reference proteome</keyword>
<keyword evidence="1" id="KW-0808">Transferase</keyword>
<dbReference type="GO" id="GO:0008168">
    <property type="term" value="F:methyltransferase activity"/>
    <property type="evidence" value="ECO:0007669"/>
    <property type="project" value="UniProtKB-KW"/>
</dbReference>
<gene>
    <name evidence="1" type="ORF">FRZ54_06115</name>
</gene>
<dbReference type="Gene3D" id="3.40.50.150">
    <property type="entry name" value="Vaccinia Virus protein VP39"/>
    <property type="match status" value="1"/>
</dbReference>
<dbReference type="KEGG" id="mgin:FRZ54_06115"/>
<proteinExistence type="predicted"/>
<name>A0A5B8UTV2_9SPHI</name>
<dbReference type="Pfam" id="PF13489">
    <property type="entry name" value="Methyltransf_23"/>
    <property type="match status" value="1"/>
</dbReference>
<keyword evidence="1" id="KW-0489">Methyltransferase</keyword>
<dbReference type="OrthoDB" id="9815644at2"/>
<dbReference type="SUPFAM" id="SSF53335">
    <property type="entry name" value="S-adenosyl-L-methionine-dependent methyltransferases"/>
    <property type="match status" value="1"/>
</dbReference>
<dbReference type="InterPro" id="IPR029063">
    <property type="entry name" value="SAM-dependent_MTases_sf"/>
</dbReference>
<reference evidence="1 2" key="1">
    <citation type="journal article" date="2017" name="Curr. Microbiol.">
        <title>Mucilaginibacter ginsenosidivorans sp. nov., Isolated from Soil of Ginseng Field.</title>
        <authorList>
            <person name="Kim M.M."/>
            <person name="Siddiqi M.Z."/>
            <person name="Im W.T."/>
        </authorList>
    </citation>
    <scope>NUCLEOTIDE SEQUENCE [LARGE SCALE GENOMIC DNA]</scope>
    <source>
        <strain evidence="1 2">Gsoil 3017</strain>
    </source>
</reference>